<name>A0A225WJV6_9STRA</name>
<dbReference type="AlphaFoldDB" id="A0A225WJV6"/>
<reference evidence="2" key="1">
    <citation type="submission" date="2017-03" db="EMBL/GenBank/DDBJ databases">
        <title>Phytopthora megakarya and P. palmivora, two closely related causual agents of cacao black pod achieved similar genome size and gene model numbers by different mechanisms.</title>
        <authorList>
            <person name="Ali S."/>
            <person name="Shao J."/>
            <person name="Larry D.J."/>
            <person name="Kronmiller B."/>
            <person name="Shen D."/>
            <person name="Strem M.D."/>
            <person name="Melnick R.L."/>
            <person name="Guiltinan M.J."/>
            <person name="Tyler B.M."/>
            <person name="Meinhardt L.W."/>
            <person name="Bailey B.A."/>
        </authorList>
    </citation>
    <scope>NUCLEOTIDE SEQUENCE [LARGE SCALE GENOMIC DNA]</scope>
    <source>
        <strain evidence="2">zdho120</strain>
    </source>
</reference>
<protein>
    <submittedName>
        <fullName evidence="1">Uncharacterized protein</fullName>
    </submittedName>
</protein>
<sequence>MTVLREKDVLKELETIPERQHFISTKWIFDVKVDDAIIIDISFTIRGDINNAYLNAVLAAKQNVKIIYDFPSGSDNCEDTKPYMDFANSTENGTMSLANGFKLMTLSNASQSGVYILLQRSVFKNLEVSYDIKALGLLHQYLVFEYANERIKDIQNVCFAMVSTTRKGIIYRNIAILEYMWIIIRIMTGEMTGILERALHDLCLH</sequence>
<proteinExistence type="predicted"/>
<dbReference type="EMBL" id="NBNE01000655">
    <property type="protein sequence ID" value="OWZ18011.1"/>
    <property type="molecule type" value="Genomic_DNA"/>
</dbReference>
<dbReference type="Proteomes" id="UP000198211">
    <property type="component" value="Unassembled WGS sequence"/>
</dbReference>
<organism evidence="1 2">
    <name type="scientific">Phytophthora megakarya</name>
    <dbReference type="NCBI Taxonomy" id="4795"/>
    <lineage>
        <taxon>Eukaryota</taxon>
        <taxon>Sar</taxon>
        <taxon>Stramenopiles</taxon>
        <taxon>Oomycota</taxon>
        <taxon>Peronosporomycetes</taxon>
        <taxon>Peronosporales</taxon>
        <taxon>Peronosporaceae</taxon>
        <taxon>Phytophthora</taxon>
    </lineage>
</organism>
<comment type="caution">
    <text evidence="1">The sequence shown here is derived from an EMBL/GenBank/DDBJ whole genome shotgun (WGS) entry which is preliminary data.</text>
</comment>
<accession>A0A225WJV6</accession>
<keyword evidence="2" id="KW-1185">Reference proteome</keyword>
<evidence type="ECO:0000313" key="2">
    <source>
        <dbReference type="Proteomes" id="UP000198211"/>
    </source>
</evidence>
<evidence type="ECO:0000313" key="1">
    <source>
        <dbReference type="EMBL" id="OWZ18011.1"/>
    </source>
</evidence>
<gene>
    <name evidence="1" type="ORF">PHMEG_0007959</name>
</gene>